<reference evidence="4 5" key="1">
    <citation type="submission" date="2019-03" db="EMBL/GenBank/DDBJ databases">
        <title>Dyadobacter AR-3-6 sp. nov., isolated from arctic soil.</title>
        <authorList>
            <person name="Chaudhary D.K."/>
        </authorList>
    </citation>
    <scope>NUCLEOTIDE SEQUENCE [LARGE SCALE GENOMIC DNA]</scope>
    <source>
        <strain evidence="4 5">AR-3-6</strain>
    </source>
</reference>
<organism evidence="4 5">
    <name type="scientific">Dyadobacter psychrotolerans</name>
    <dbReference type="NCBI Taxonomy" id="2541721"/>
    <lineage>
        <taxon>Bacteria</taxon>
        <taxon>Pseudomonadati</taxon>
        <taxon>Bacteroidota</taxon>
        <taxon>Cytophagia</taxon>
        <taxon>Cytophagales</taxon>
        <taxon>Spirosomataceae</taxon>
        <taxon>Dyadobacter</taxon>
    </lineage>
</organism>
<feature type="transmembrane region" description="Helical" evidence="1">
    <location>
        <begin position="6"/>
        <end position="25"/>
    </location>
</feature>
<keyword evidence="5" id="KW-1185">Reference proteome</keyword>
<name>A0A4R5DNB5_9BACT</name>
<proteinExistence type="predicted"/>
<keyword evidence="1" id="KW-0812">Transmembrane</keyword>
<dbReference type="Gene3D" id="3.10.20.310">
    <property type="entry name" value="membrane protein fhac"/>
    <property type="match status" value="2"/>
</dbReference>
<evidence type="ECO:0000313" key="5">
    <source>
        <dbReference type="Proteomes" id="UP000294850"/>
    </source>
</evidence>
<feature type="domain" description="POTRA" evidence="3">
    <location>
        <begin position="328"/>
        <end position="405"/>
    </location>
</feature>
<dbReference type="InterPro" id="IPR010827">
    <property type="entry name" value="BamA/TamA_POTRA"/>
</dbReference>
<sequence length="488" mass="54851">MNDFFLYLVQVSAGLVLLSLVYKFLFEKLTFFEWNRFYLVGGLCVCIILPLVSVSAVLSVFEPTPGNAIINTVEIQADFSSQIVPFTFEIYPTIQSSFYETLLNTLLAVYITGVLYKVVLLIRSLSFLSRLRRKATLIKSESFCKTYTQNIQPTFSFGKSIFLHEDSVVLSSLELEQVLLHEQTHIRQYHTADIILFEIAAIAFWFNPCLKHLSDALRKTHEYLVDKYVSAVSNDTVGYGELLVKLAMQHSGTRLTHTFSDSQIFSRIKMLTKPKTNPMQKIRFFSVVPMLVLIITLVAFIDSCKPDSDKGSDLSGLSASSPSGAKTIAVISWEGNEKYSDDELTGFLGLKPGDIYDSVFTQKRLYDGKGVVSRYMDDGHLFFRAEPVITENGGQVDVKMKIYEGEKAKFGKVIIKGLKKTDRKKVLDLISVKEGSGFNRSALILSQSQLSKSGLFKSDAIAINPLIREKVKGDEFTTVDMEFEVTEL</sequence>
<dbReference type="AlphaFoldDB" id="A0A4R5DNB5"/>
<dbReference type="CDD" id="cd07341">
    <property type="entry name" value="M56_BlaR1_MecR1_like"/>
    <property type="match status" value="1"/>
</dbReference>
<gene>
    <name evidence="4" type="ORF">E0F88_14430</name>
</gene>
<accession>A0A4R5DNB5</accession>
<protein>
    <recommendedName>
        <fullName evidence="6">M56 family metallopeptidase</fullName>
    </recommendedName>
</protein>
<dbReference type="Pfam" id="PF07244">
    <property type="entry name" value="POTRA"/>
    <property type="match status" value="2"/>
</dbReference>
<feature type="domain" description="Peptidase M56" evidence="2">
    <location>
        <begin position="13"/>
        <end position="271"/>
    </location>
</feature>
<comment type="caution">
    <text evidence="4">The sequence shown here is derived from an EMBL/GenBank/DDBJ whole genome shotgun (WGS) entry which is preliminary data.</text>
</comment>
<keyword evidence="1" id="KW-0472">Membrane</keyword>
<evidence type="ECO:0000256" key="1">
    <source>
        <dbReference type="SAM" id="Phobius"/>
    </source>
</evidence>
<dbReference type="Proteomes" id="UP000294850">
    <property type="component" value="Unassembled WGS sequence"/>
</dbReference>
<keyword evidence="1" id="KW-1133">Transmembrane helix</keyword>
<evidence type="ECO:0000259" key="2">
    <source>
        <dbReference type="Pfam" id="PF05569"/>
    </source>
</evidence>
<dbReference type="RefSeq" id="WP_131958951.1">
    <property type="nucleotide sequence ID" value="NZ_SMFL01000004.1"/>
</dbReference>
<evidence type="ECO:0000259" key="3">
    <source>
        <dbReference type="Pfam" id="PF07244"/>
    </source>
</evidence>
<dbReference type="OrthoDB" id="1522859at2"/>
<dbReference type="Pfam" id="PF05569">
    <property type="entry name" value="Peptidase_M56"/>
    <property type="match status" value="1"/>
</dbReference>
<dbReference type="InterPro" id="IPR052173">
    <property type="entry name" value="Beta-lactam_resp_regulator"/>
</dbReference>
<dbReference type="EMBL" id="SMFL01000004">
    <property type="protein sequence ID" value="TDE15689.1"/>
    <property type="molecule type" value="Genomic_DNA"/>
</dbReference>
<evidence type="ECO:0000313" key="4">
    <source>
        <dbReference type="EMBL" id="TDE15689.1"/>
    </source>
</evidence>
<dbReference type="InterPro" id="IPR008756">
    <property type="entry name" value="Peptidase_M56"/>
</dbReference>
<feature type="transmembrane region" description="Helical" evidence="1">
    <location>
        <begin position="37"/>
        <end position="61"/>
    </location>
</feature>
<feature type="transmembrane region" description="Helical" evidence="1">
    <location>
        <begin position="282"/>
        <end position="301"/>
    </location>
</feature>
<feature type="domain" description="POTRA" evidence="3">
    <location>
        <begin position="409"/>
        <end position="487"/>
    </location>
</feature>
<dbReference type="PANTHER" id="PTHR34978">
    <property type="entry name" value="POSSIBLE SENSOR-TRANSDUCER PROTEIN BLAR"/>
    <property type="match status" value="1"/>
</dbReference>
<dbReference type="GO" id="GO:0019867">
    <property type="term" value="C:outer membrane"/>
    <property type="evidence" value="ECO:0007669"/>
    <property type="project" value="InterPro"/>
</dbReference>
<feature type="transmembrane region" description="Helical" evidence="1">
    <location>
        <begin position="107"/>
        <end position="128"/>
    </location>
</feature>
<dbReference type="PANTHER" id="PTHR34978:SF3">
    <property type="entry name" value="SLR0241 PROTEIN"/>
    <property type="match status" value="1"/>
</dbReference>
<evidence type="ECO:0008006" key="6">
    <source>
        <dbReference type="Google" id="ProtNLM"/>
    </source>
</evidence>